<gene>
    <name evidence="1" type="ORF">BKP37_09520</name>
</gene>
<proteinExistence type="predicted"/>
<dbReference type="SUPFAM" id="SSF52540">
    <property type="entry name" value="P-loop containing nucleoside triphosphate hydrolases"/>
    <property type="match status" value="1"/>
</dbReference>
<dbReference type="AlphaFoldDB" id="A0A1S2LMJ2"/>
<evidence type="ECO:0000313" key="1">
    <source>
        <dbReference type="EMBL" id="OIJ13732.1"/>
    </source>
</evidence>
<evidence type="ECO:0000313" key="2">
    <source>
        <dbReference type="Proteomes" id="UP000179524"/>
    </source>
</evidence>
<organism evidence="1 2">
    <name type="scientific">Anaerobacillus alkalilacustris</name>
    <dbReference type="NCBI Taxonomy" id="393763"/>
    <lineage>
        <taxon>Bacteria</taxon>
        <taxon>Bacillati</taxon>
        <taxon>Bacillota</taxon>
        <taxon>Bacilli</taxon>
        <taxon>Bacillales</taxon>
        <taxon>Bacillaceae</taxon>
        <taxon>Anaerobacillus</taxon>
    </lineage>
</organism>
<comment type="caution">
    <text evidence="1">The sequence shown here is derived from an EMBL/GenBank/DDBJ whole genome shotgun (WGS) entry which is preliminary data.</text>
</comment>
<name>A0A1S2LMJ2_9BACI</name>
<dbReference type="InterPro" id="IPR027417">
    <property type="entry name" value="P-loop_NTPase"/>
</dbReference>
<dbReference type="RefSeq" id="WP_071309372.1">
    <property type="nucleotide sequence ID" value="NZ_MLQR01000026.1"/>
</dbReference>
<reference evidence="1 2" key="1">
    <citation type="submission" date="2016-10" db="EMBL/GenBank/DDBJ databases">
        <title>Draft genome sequences of four alkaliphilic bacteria belonging to the Anaerobacillus genus.</title>
        <authorList>
            <person name="Bassil N.M."/>
            <person name="Lloyd J.R."/>
        </authorList>
    </citation>
    <scope>NUCLEOTIDE SEQUENCE [LARGE SCALE GENOMIC DNA]</scope>
    <source>
        <strain evidence="1 2">DSM 18345</strain>
    </source>
</reference>
<sequence>MGIKHYFSDGNTSQGYVSFVGNVVDDINRIFLIKGSVRVEKTRVLKNISEIFEKQNVDVHWLHNSTNDDLLDGIIIPQMSIAVLDGSNRSGIESKYKNFVEVEFDIDVALDRVKLAVNKKAILKLIKDNDQFHKEAYAKFAKGKEIHEKKEELYISAMDFDKANKVIAQIAANLYHDVRVETEKPIVKQLFFGAGTSRGPINYIENITEDIKKRYIIKGRSGSGKSTLMRRIAKYGENLGLSVQYYPCGLDPNSLDMIIIPTLSVAILDGTAPHIIDPTRETDEVIDMFELCMDQSVEDKYGKEFDLLHESYKEVMKEGTHLLQEAKHIGHLLDELYQNALDQMILKKEIDKILNTFKGLH</sequence>
<dbReference type="EMBL" id="MLQR01000026">
    <property type="protein sequence ID" value="OIJ13732.1"/>
    <property type="molecule type" value="Genomic_DNA"/>
</dbReference>
<dbReference type="OrthoDB" id="9781752at2"/>
<keyword evidence="2" id="KW-1185">Reference proteome</keyword>
<accession>A0A1S2LMJ2</accession>
<dbReference type="Proteomes" id="UP000179524">
    <property type="component" value="Unassembled WGS sequence"/>
</dbReference>
<protein>
    <submittedName>
        <fullName evidence="1">Uncharacterized protein</fullName>
    </submittedName>
</protein>